<organism evidence="4 5">
    <name type="scientific">Chryseobacterium koreense CCUG 49689</name>
    <dbReference type="NCBI Taxonomy" id="1304281"/>
    <lineage>
        <taxon>Bacteria</taxon>
        <taxon>Pseudomonadati</taxon>
        <taxon>Bacteroidota</taxon>
        <taxon>Flavobacteriia</taxon>
        <taxon>Flavobacteriales</taxon>
        <taxon>Weeksellaceae</taxon>
        <taxon>Chryseobacterium group</taxon>
        <taxon>Chryseobacterium</taxon>
    </lineage>
</organism>
<dbReference type="InterPro" id="IPR036271">
    <property type="entry name" value="Tet_transcr_reg_TetR-rel_C_sf"/>
</dbReference>
<dbReference type="RefSeq" id="WP_048499249.1">
    <property type="nucleotide sequence ID" value="NZ_LFNG01000007.1"/>
</dbReference>
<dbReference type="SUPFAM" id="SSF46689">
    <property type="entry name" value="Homeodomain-like"/>
    <property type="match status" value="1"/>
</dbReference>
<protein>
    <recommendedName>
        <fullName evidence="3">HTH tetR-type domain-containing protein</fullName>
    </recommendedName>
</protein>
<dbReference type="Pfam" id="PF00440">
    <property type="entry name" value="TetR_N"/>
    <property type="match status" value="1"/>
</dbReference>
<accession>A0A0J7IZQ7</accession>
<keyword evidence="1 2" id="KW-0238">DNA-binding</keyword>
<sequence>MADQVFLQKATRLFLENSAKTVTMDDVAGEFGISKKTLYQMYRNKEELIEDVLAFKLEEIVRRMKVQDQKVDNAVERMFCRDKEIEDAINSNNSVFIRQLAKYYPAIFNKHMLDFSAKFSQMLVGNIEKGRKQGFYREGFNAELYAKIIFQTMLSYDSTPFFTEEEVEYNEFQEEALMMYMHAITTEKGKEILKKINS</sequence>
<dbReference type="PRINTS" id="PR00455">
    <property type="entry name" value="HTHTETR"/>
</dbReference>
<gene>
    <name evidence="4" type="ORF">ACM44_06655</name>
</gene>
<dbReference type="Proteomes" id="UP000035900">
    <property type="component" value="Unassembled WGS sequence"/>
</dbReference>
<dbReference type="STRING" id="1304281.ACM44_06655"/>
<evidence type="ECO:0000256" key="2">
    <source>
        <dbReference type="PROSITE-ProRule" id="PRU00335"/>
    </source>
</evidence>
<dbReference type="PATRIC" id="fig|1304281.5.peg.1426"/>
<dbReference type="GO" id="GO:0003677">
    <property type="term" value="F:DNA binding"/>
    <property type="evidence" value="ECO:0007669"/>
    <property type="project" value="UniProtKB-UniRule"/>
</dbReference>
<feature type="DNA-binding region" description="H-T-H motif" evidence="2">
    <location>
        <begin position="23"/>
        <end position="42"/>
    </location>
</feature>
<evidence type="ECO:0000256" key="1">
    <source>
        <dbReference type="ARBA" id="ARBA00023125"/>
    </source>
</evidence>
<name>A0A0J7IZQ7_9FLAO</name>
<dbReference type="PROSITE" id="PS50977">
    <property type="entry name" value="HTH_TETR_2"/>
    <property type="match status" value="1"/>
</dbReference>
<dbReference type="OrthoDB" id="881297at2"/>
<reference evidence="4 5" key="1">
    <citation type="journal article" date="2004" name="Int. J. Syst. Evol. Microbiol.">
        <title>Kaistella koreensis gen. nov., sp. nov., a novel member of the Chryseobacterium-Bergeyella-Riemerella branch.</title>
        <authorList>
            <person name="Kim M.K."/>
            <person name="Im W.T."/>
            <person name="Shin Y.K."/>
            <person name="Lim J.H."/>
            <person name="Kim S.H."/>
            <person name="Lee B.C."/>
            <person name="Park M.Y."/>
            <person name="Lee K.Y."/>
            <person name="Lee S.T."/>
        </authorList>
    </citation>
    <scope>NUCLEOTIDE SEQUENCE [LARGE SCALE GENOMIC DNA]</scope>
    <source>
        <strain evidence="4 5">CCUG 49689</strain>
    </source>
</reference>
<dbReference type="Gene3D" id="1.10.357.10">
    <property type="entry name" value="Tetracycline Repressor, domain 2"/>
    <property type="match status" value="1"/>
</dbReference>
<dbReference type="Gene3D" id="1.10.10.60">
    <property type="entry name" value="Homeodomain-like"/>
    <property type="match status" value="1"/>
</dbReference>
<keyword evidence="5" id="KW-1185">Reference proteome</keyword>
<comment type="caution">
    <text evidence="4">The sequence shown here is derived from an EMBL/GenBank/DDBJ whole genome shotgun (WGS) entry which is preliminary data.</text>
</comment>
<feature type="domain" description="HTH tetR-type" evidence="3">
    <location>
        <begin position="1"/>
        <end position="60"/>
    </location>
</feature>
<evidence type="ECO:0000313" key="4">
    <source>
        <dbReference type="EMBL" id="KMQ71502.1"/>
    </source>
</evidence>
<dbReference type="InterPro" id="IPR009057">
    <property type="entry name" value="Homeodomain-like_sf"/>
</dbReference>
<dbReference type="SUPFAM" id="SSF48498">
    <property type="entry name" value="Tetracyclin repressor-like, C-terminal domain"/>
    <property type="match status" value="1"/>
</dbReference>
<dbReference type="InterPro" id="IPR001647">
    <property type="entry name" value="HTH_TetR"/>
</dbReference>
<evidence type="ECO:0000259" key="3">
    <source>
        <dbReference type="PROSITE" id="PS50977"/>
    </source>
</evidence>
<proteinExistence type="predicted"/>
<evidence type="ECO:0000313" key="5">
    <source>
        <dbReference type="Proteomes" id="UP000035900"/>
    </source>
</evidence>
<dbReference type="AlphaFoldDB" id="A0A0J7IZQ7"/>
<dbReference type="EMBL" id="LFNG01000007">
    <property type="protein sequence ID" value="KMQ71502.1"/>
    <property type="molecule type" value="Genomic_DNA"/>
</dbReference>